<dbReference type="Proteomes" id="UP000006069">
    <property type="component" value="Unassembled WGS sequence"/>
</dbReference>
<feature type="region of interest" description="Disordered" evidence="1">
    <location>
        <begin position="69"/>
        <end position="171"/>
    </location>
</feature>
<proteinExistence type="predicted"/>
<evidence type="ECO:0000256" key="1">
    <source>
        <dbReference type="SAM" id="MobiDB-lite"/>
    </source>
</evidence>
<dbReference type="EMBL" id="ADMD01000001">
    <property type="protein sequence ID" value="EJZ84584.1"/>
    <property type="molecule type" value="Genomic_DNA"/>
</dbReference>
<evidence type="ECO:0000313" key="3">
    <source>
        <dbReference type="Proteomes" id="UP000006069"/>
    </source>
</evidence>
<accession>K0YY98</accession>
<dbReference type="InParanoid" id="K0YY98"/>
<protein>
    <submittedName>
        <fullName evidence="2">Uncharacterized protein</fullName>
    </submittedName>
</protein>
<feature type="compositionally biased region" description="Acidic residues" evidence="1">
    <location>
        <begin position="120"/>
        <end position="133"/>
    </location>
</feature>
<keyword evidence="3" id="KW-1185">Reference proteome</keyword>
<dbReference type="HOGENOM" id="CLU_888258_0_0_11"/>
<feature type="compositionally biased region" description="Low complexity" evidence="1">
    <location>
        <begin position="109"/>
        <end position="119"/>
    </location>
</feature>
<dbReference type="eggNOG" id="ENOG5031U3R">
    <property type="taxonomic scope" value="Bacteria"/>
</dbReference>
<dbReference type="RefSeq" id="WP_009138424.1">
    <property type="nucleotide sequence ID" value="NZ_JH815198.1"/>
</dbReference>
<name>K0YY98_9ACTN</name>
<organism evidence="2 3">
    <name type="scientific">Slackia piriformis YIT 12062</name>
    <dbReference type="NCBI Taxonomy" id="742818"/>
    <lineage>
        <taxon>Bacteria</taxon>
        <taxon>Bacillati</taxon>
        <taxon>Actinomycetota</taxon>
        <taxon>Coriobacteriia</taxon>
        <taxon>Eggerthellales</taxon>
        <taxon>Eggerthellaceae</taxon>
        <taxon>Slackia</taxon>
    </lineage>
</organism>
<feature type="compositionally biased region" description="Low complexity" evidence="1">
    <location>
        <begin position="72"/>
        <end position="93"/>
    </location>
</feature>
<comment type="caution">
    <text evidence="2">The sequence shown here is derived from an EMBL/GenBank/DDBJ whole genome shotgun (WGS) entry which is preliminary data.</text>
</comment>
<dbReference type="PATRIC" id="fig|742818.3.peg.211"/>
<sequence>MRFFHQKGLLARRSYRASLPPTLMGLATFSLVLVLFGGVVYAAAVPALIVQNPVIQSVVESVTASRDESADAADSSSQSSGSKSFSSGPVASSNSGGVSFPGVSPLAASSDNPDISSDSSNEEESSSTEEPQDNSESGDGGSQNPVPPSDGGSDGGNSQPPVQPGPDADEDASFRDVLVGYYNNLAPHAQTVSNLYAQFNSNCLSTDSDLRMSCFSEVNTEFNALMALGIEVQNLAVPNGSAYAQKYEGINTLYSDLTSATAVLRRAWIINVSMENPSEHQADFMAPILENTGPDGKIIPLSDFEQRYPGARP</sequence>
<gene>
    <name evidence="2" type="ORF">HMPREF9451_00187</name>
</gene>
<reference evidence="2 3" key="1">
    <citation type="submission" date="2012-08" db="EMBL/GenBank/DDBJ databases">
        <title>The Genome Sequence of Slackia piriformis YIT 12062.</title>
        <authorList>
            <consortium name="The Broad Institute Genome Sequencing Platform"/>
            <person name="Earl A."/>
            <person name="Ward D."/>
            <person name="Feldgarden M."/>
            <person name="Gevers D."/>
            <person name="Morotomi M."/>
            <person name="Walker B."/>
            <person name="Young S.K."/>
            <person name="Zeng Q."/>
            <person name="Gargeya S."/>
            <person name="Fitzgerald M."/>
            <person name="Haas B."/>
            <person name="Abouelleil A."/>
            <person name="Alvarado L."/>
            <person name="Arachchi H.M."/>
            <person name="Berlin A.M."/>
            <person name="Chapman S.B."/>
            <person name="Goldberg J."/>
            <person name="Griggs A."/>
            <person name="Gujja S."/>
            <person name="Hansen M."/>
            <person name="Howarth C."/>
            <person name="Imamovic A."/>
            <person name="Larimer J."/>
            <person name="McCowen C."/>
            <person name="Montmayeur A."/>
            <person name="Murphy C."/>
            <person name="Neiman D."/>
            <person name="Pearson M."/>
            <person name="Priest M."/>
            <person name="Roberts A."/>
            <person name="Saif S."/>
            <person name="Shea T."/>
            <person name="Sisk P."/>
            <person name="Sykes S."/>
            <person name="Wortman J."/>
            <person name="Nusbaum C."/>
            <person name="Birren B."/>
        </authorList>
    </citation>
    <scope>NUCLEOTIDE SEQUENCE [LARGE SCALE GENOMIC DNA]</scope>
    <source>
        <strain evidence="2 3">YIT 12062</strain>
    </source>
</reference>
<dbReference type="AlphaFoldDB" id="K0YY98"/>
<evidence type="ECO:0000313" key="2">
    <source>
        <dbReference type="EMBL" id="EJZ84584.1"/>
    </source>
</evidence>